<sequence>MTFSYVVAGRRPTPPAPPSPPARQRLPASYLVWLGAATVSQLGDVVLGFAVGWVAAEHGGAAAGLVLTAGSLPSVLLLLLGGTIADRFGARRVLIAGDAVLLTVSVALAVAVLHAGTPLWLLLTASVVRGVVSAFYRPAAGSMPRRLVADAQLSRALALRQGAGQAVVLLGAPLAGVLVAAGGLAAVAALDAGTFLVALVVLVLLRPRYATPPSDRGMPVWRAALDGVRVVGRTPGLVGALVLVAGAAAFLLPTTSLVLPLLARDAGWSASSTGVVAGGLGAGVLVVTAVVARRGGARRPGVTASGGLAVAALGQAGLVAAAGTPAGEQAAVAAAVLVGAGSGLFTAHLAPVVLGSAPRTHLARVQALVGLVQAVAVTLTTAGLGALAGVASPAAAGSTCALGLLGCAIGGALTLRRLTLEPVESAQ</sequence>
<keyword evidence="3 7" id="KW-0812">Transmembrane</keyword>
<evidence type="ECO:0000256" key="4">
    <source>
        <dbReference type="ARBA" id="ARBA00022989"/>
    </source>
</evidence>
<keyword evidence="9" id="KW-1185">Reference proteome</keyword>
<keyword evidence="2" id="KW-1003">Cell membrane</keyword>
<dbReference type="Pfam" id="PF07690">
    <property type="entry name" value="MFS_1"/>
    <property type="match status" value="1"/>
</dbReference>
<evidence type="ECO:0000313" key="8">
    <source>
        <dbReference type="EMBL" id="MFD2027966.1"/>
    </source>
</evidence>
<feature type="transmembrane region" description="Helical" evidence="7">
    <location>
        <begin position="184"/>
        <end position="205"/>
    </location>
</feature>
<feature type="transmembrane region" description="Helical" evidence="7">
    <location>
        <begin position="394"/>
        <end position="415"/>
    </location>
</feature>
<feature type="transmembrane region" description="Helical" evidence="7">
    <location>
        <begin position="157"/>
        <end position="178"/>
    </location>
</feature>
<feature type="region of interest" description="Disordered" evidence="6">
    <location>
        <begin position="1"/>
        <end position="23"/>
    </location>
</feature>
<evidence type="ECO:0000256" key="2">
    <source>
        <dbReference type="ARBA" id="ARBA00022475"/>
    </source>
</evidence>
<organism evidence="8 9">
    <name type="scientific">Promicromonospora aerolata</name>
    <dbReference type="NCBI Taxonomy" id="195749"/>
    <lineage>
        <taxon>Bacteria</taxon>
        <taxon>Bacillati</taxon>
        <taxon>Actinomycetota</taxon>
        <taxon>Actinomycetes</taxon>
        <taxon>Micrococcales</taxon>
        <taxon>Promicromonosporaceae</taxon>
        <taxon>Promicromonospora</taxon>
    </lineage>
</organism>
<reference evidence="9" key="1">
    <citation type="journal article" date="2019" name="Int. J. Syst. Evol. Microbiol.">
        <title>The Global Catalogue of Microorganisms (GCM) 10K type strain sequencing project: providing services to taxonomists for standard genome sequencing and annotation.</title>
        <authorList>
            <consortium name="The Broad Institute Genomics Platform"/>
            <consortium name="The Broad Institute Genome Sequencing Center for Infectious Disease"/>
            <person name="Wu L."/>
            <person name="Ma J."/>
        </authorList>
    </citation>
    <scope>NUCLEOTIDE SEQUENCE [LARGE SCALE GENOMIC DNA]</scope>
    <source>
        <strain evidence="9">CCM 7043</strain>
    </source>
</reference>
<dbReference type="PANTHER" id="PTHR23513">
    <property type="entry name" value="INTEGRAL MEMBRANE EFFLUX PROTEIN-RELATED"/>
    <property type="match status" value="1"/>
</dbReference>
<evidence type="ECO:0000256" key="3">
    <source>
        <dbReference type="ARBA" id="ARBA00022692"/>
    </source>
</evidence>
<dbReference type="SUPFAM" id="SSF103473">
    <property type="entry name" value="MFS general substrate transporter"/>
    <property type="match status" value="1"/>
</dbReference>
<name>A0ABW4VBD9_9MICO</name>
<protein>
    <submittedName>
        <fullName evidence="8">MFS transporter</fullName>
    </submittedName>
</protein>
<comment type="caution">
    <text evidence="8">The sequence shown here is derived from an EMBL/GenBank/DDBJ whole genome shotgun (WGS) entry which is preliminary data.</text>
</comment>
<dbReference type="InterPro" id="IPR036259">
    <property type="entry name" value="MFS_trans_sf"/>
</dbReference>
<comment type="subcellular location">
    <subcellularLocation>
        <location evidence="1">Cell membrane</location>
        <topology evidence="1">Multi-pass membrane protein</topology>
    </subcellularLocation>
</comment>
<feature type="transmembrane region" description="Helical" evidence="7">
    <location>
        <begin position="367"/>
        <end position="388"/>
    </location>
</feature>
<evidence type="ECO:0000256" key="7">
    <source>
        <dbReference type="SAM" id="Phobius"/>
    </source>
</evidence>
<accession>A0ABW4VBD9</accession>
<dbReference type="PANTHER" id="PTHR23513:SF17">
    <property type="entry name" value="MEMBRANE PROTEIN"/>
    <property type="match status" value="1"/>
</dbReference>
<dbReference type="RefSeq" id="WP_377199682.1">
    <property type="nucleotide sequence ID" value="NZ_JBHUHF010000001.1"/>
</dbReference>
<gene>
    <name evidence="8" type="ORF">ACFSL2_20895</name>
</gene>
<evidence type="ECO:0000256" key="1">
    <source>
        <dbReference type="ARBA" id="ARBA00004651"/>
    </source>
</evidence>
<evidence type="ECO:0000313" key="9">
    <source>
        <dbReference type="Proteomes" id="UP001597338"/>
    </source>
</evidence>
<evidence type="ECO:0000256" key="5">
    <source>
        <dbReference type="ARBA" id="ARBA00023136"/>
    </source>
</evidence>
<keyword evidence="5 7" id="KW-0472">Membrane</keyword>
<evidence type="ECO:0000256" key="6">
    <source>
        <dbReference type="SAM" id="MobiDB-lite"/>
    </source>
</evidence>
<keyword evidence="4 7" id="KW-1133">Transmembrane helix</keyword>
<feature type="transmembrane region" description="Helical" evidence="7">
    <location>
        <begin position="61"/>
        <end position="81"/>
    </location>
</feature>
<dbReference type="InterPro" id="IPR011701">
    <property type="entry name" value="MFS"/>
</dbReference>
<feature type="transmembrane region" description="Helical" evidence="7">
    <location>
        <begin position="119"/>
        <end position="136"/>
    </location>
</feature>
<feature type="transmembrane region" description="Helical" evidence="7">
    <location>
        <begin position="304"/>
        <end position="324"/>
    </location>
</feature>
<feature type="transmembrane region" description="Helical" evidence="7">
    <location>
        <begin position="93"/>
        <end position="113"/>
    </location>
</feature>
<feature type="transmembrane region" description="Helical" evidence="7">
    <location>
        <begin position="237"/>
        <end position="262"/>
    </location>
</feature>
<dbReference type="Gene3D" id="1.20.1250.20">
    <property type="entry name" value="MFS general substrate transporter like domains"/>
    <property type="match status" value="1"/>
</dbReference>
<feature type="compositionally biased region" description="Pro residues" evidence="6">
    <location>
        <begin position="12"/>
        <end position="21"/>
    </location>
</feature>
<dbReference type="Proteomes" id="UP001597338">
    <property type="component" value="Unassembled WGS sequence"/>
</dbReference>
<feature type="transmembrane region" description="Helical" evidence="7">
    <location>
        <begin position="268"/>
        <end position="292"/>
    </location>
</feature>
<feature type="transmembrane region" description="Helical" evidence="7">
    <location>
        <begin position="330"/>
        <end position="355"/>
    </location>
</feature>
<dbReference type="EMBL" id="JBHUHF010000001">
    <property type="protein sequence ID" value="MFD2027966.1"/>
    <property type="molecule type" value="Genomic_DNA"/>
</dbReference>
<proteinExistence type="predicted"/>
<feature type="transmembrane region" description="Helical" evidence="7">
    <location>
        <begin position="30"/>
        <end position="55"/>
    </location>
</feature>